<evidence type="ECO:0000256" key="5">
    <source>
        <dbReference type="ARBA" id="ARBA00022598"/>
    </source>
</evidence>
<dbReference type="EMBL" id="WUPT01000001">
    <property type="protein sequence ID" value="MXQ06561.1"/>
    <property type="molecule type" value="Genomic_DNA"/>
</dbReference>
<dbReference type="GO" id="GO:0004516">
    <property type="term" value="F:nicotinate phosphoribosyltransferase activity"/>
    <property type="evidence" value="ECO:0007669"/>
    <property type="project" value="UniProtKB-UniRule"/>
</dbReference>
<organism evidence="11 12">
    <name type="scientific">Kangsaoukella pontilimi</name>
    <dbReference type="NCBI Taxonomy" id="2691042"/>
    <lineage>
        <taxon>Bacteria</taxon>
        <taxon>Pseudomonadati</taxon>
        <taxon>Pseudomonadota</taxon>
        <taxon>Alphaproteobacteria</taxon>
        <taxon>Rhodobacterales</taxon>
        <taxon>Paracoccaceae</taxon>
        <taxon>Kangsaoukella</taxon>
    </lineage>
</organism>
<dbReference type="Proteomes" id="UP000480350">
    <property type="component" value="Unassembled WGS sequence"/>
</dbReference>
<evidence type="ECO:0000256" key="2">
    <source>
        <dbReference type="ARBA" id="ARBA00010897"/>
    </source>
</evidence>
<feature type="domain" description="Nicotinate/nicotinamide phosphoribosyltransferase" evidence="9">
    <location>
        <begin position="188"/>
        <end position="421"/>
    </location>
</feature>
<feature type="modified residue" description="Phosphohistidine; by autocatalysis" evidence="7">
    <location>
        <position position="240"/>
    </location>
</feature>
<evidence type="ECO:0000259" key="10">
    <source>
        <dbReference type="Pfam" id="PF17767"/>
    </source>
</evidence>
<evidence type="ECO:0000256" key="6">
    <source>
        <dbReference type="ARBA" id="ARBA00022642"/>
    </source>
</evidence>
<dbReference type="Pfam" id="PF17767">
    <property type="entry name" value="NAPRTase_N"/>
    <property type="match status" value="1"/>
</dbReference>
<evidence type="ECO:0000256" key="7">
    <source>
        <dbReference type="HAMAP-Rule" id="MF_00570"/>
    </source>
</evidence>
<dbReference type="EC" id="6.3.4.21" evidence="3 7"/>
<dbReference type="PANTHER" id="PTHR11098">
    <property type="entry name" value="NICOTINATE PHOSPHORIBOSYLTRANSFERASE"/>
    <property type="match status" value="1"/>
</dbReference>
<dbReference type="Pfam" id="PF04095">
    <property type="entry name" value="NAPRTase"/>
    <property type="match status" value="1"/>
</dbReference>
<dbReference type="NCBIfam" id="NF003704">
    <property type="entry name" value="PRK05321.1"/>
    <property type="match status" value="1"/>
</dbReference>
<reference evidence="11 12" key="1">
    <citation type="submission" date="2019-12" db="EMBL/GenBank/DDBJ databases">
        <authorList>
            <person name="Lee S.D."/>
        </authorList>
    </citation>
    <scope>NUCLEOTIDE SEQUENCE [LARGE SCALE GENOMIC DNA]</scope>
    <source>
        <strain evidence="11 12">GH1-50</strain>
    </source>
</reference>
<keyword evidence="5 7" id="KW-0436">Ligase</keyword>
<evidence type="ECO:0000313" key="12">
    <source>
        <dbReference type="Proteomes" id="UP000480350"/>
    </source>
</evidence>
<dbReference type="InterPro" id="IPR007229">
    <property type="entry name" value="Nic_PRibTrfase-Fam"/>
</dbReference>
<dbReference type="InterPro" id="IPR036068">
    <property type="entry name" value="Nicotinate_pribotase-like_C"/>
</dbReference>
<feature type="domain" description="Nicotinate phosphoribosyltransferase N-terminal" evidence="10">
    <location>
        <begin position="23"/>
        <end position="146"/>
    </location>
</feature>
<dbReference type="UniPathway" id="UPA00253">
    <property type="reaction ID" value="UER00457"/>
</dbReference>
<keyword evidence="11" id="KW-0808">Transferase</keyword>
<dbReference type="NCBIfam" id="TIGR01514">
    <property type="entry name" value="NAPRTase"/>
    <property type="match status" value="1"/>
</dbReference>
<evidence type="ECO:0000256" key="8">
    <source>
        <dbReference type="RuleBase" id="RU003838"/>
    </source>
</evidence>
<proteinExistence type="inferred from homology"/>
<dbReference type="InterPro" id="IPR006406">
    <property type="entry name" value="Nic_PRibTrfase"/>
</dbReference>
<reference evidence="11 12" key="2">
    <citation type="submission" date="2020-03" db="EMBL/GenBank/DDBJ databases">
        <title>Kangsaoukella pontilimi gen. nov., sp. nov., a new member of the family Rhodobacteraceae isolated from a tidal mudflat.</title>
        <authorList>
            <person name="Kim I.S."/>
        </authorList>
    </citation>
    <scope>NUCLEOTIDE SEQUENCE [LARGE SCALE GENOMIC DNA]</scope>
    <source>
        <strain evidence="11 12">GH1-50</strain>
    </source>
</reference>
<keyword evidence="11" id="KW-0328">Glycosyltransferase</keyword>
<dbReference type="GO" id="GO:0016757">
    <property type="term" value="F:glycosyltransferase activity"/>
    <property type="evidence" value="ECO:0007669"/>
    <property type="project" value="UniProtKB-KW"/>
</dbReference>
<dbReference type="GO" id="GO:0005829">
    <property type="term" value="C:cytosol"/>
    <property type="evidence" value="ECO:0007669"/>
    <property type="project" value="TreeGrafter"/>
</dbReference>
<protein>
    <recommendedName>
        <fullName evidence="3 7">Nicotinate phosphoribosyltransferase</fullName>
        <shortName evidence="7">NAPRTase</shortName>
        <ecNumber evidence="3 7">6.3.4.21</ecNumber>
    </recommendedName>
</protein>
<comment type="catalytic activity">
    <reaction evidence="7 8">
        <text>5-phospho-alpha-D-ribose 1-diphosphate + nicotinate + ATP + H2O = nicotinate beta-D-ribonucleotide + ADP + phosphate + diphosphate</text>
        <dbReference type="Rhea" id="RHEA:36163"/>
        <dbReference type="ChEBI" id="CHEBI:15377"/>
        <dbReference type="ChEBI" id="CHEBI:30616"/>
        <dbReference type="ChEBI" id="CHEBI:32544"/>
        <dbReference type="ChEBI" id="CHEBI:33019"/>
        <dbReference type="ChEBI" id="CHEBI:43474"/>
        <dbReference type="ChEBI" id="CHEBI:57502"/>
        <dbReference type="ChEBI" id="CHEBI:58017"/>
        <dbReference type="ChEBI" id="CHEBI:456216"/>
        <dbReference type="EC" id="6.3.4.21"/>
    </reaction>
</comment>
<evidence type="ECO:0000256" key="3">
    <source>
        <dbReference type="ARBA" id="ARBA00013236"/>
    </source>
</evidence>
<dbReference type="RefSeq" id="WP_160762491.1">
    <property type="nucleotide sequence ID" value="NZ_WUPT01000001.1"/>
</dbReference>
<comment type="PTM">
    <text evidence="7 8">Transiently phosphorylated on a His residue during the reaction cycle. Phosphorylation strongly increases the affinity for substrates and increases the rate of nicotinate D-ribonucleotide production. Dephosphorylation regenerates the low-affinity form of the enzyme, leading to product release.</text>
</comment>
<comment type="similarity">
    <text evidence="2 7 8">Belongs to the NAPRTase family.</text>
</comment>
<keyword evidence="12" id="KW-1185">Reference proteome</keyword>
<evidence type="ECO:0000256" key="4">
    <source>
        <dbReference type="ARBA" id="ARBA00022553"/>
    </source>
</evidence>
<comment type="pathway">
    <text evidence="1 7 8">Cofactor biosynthesis; NAD(+) biosynthesis; nicotinate D-ribonucleotide from nicotinate: step 1/1.</text>
</comment>
<comment type="function">
    <text evidence="7 8">Catalyzes the synthesis of beta-nicotinate D-ribonucleotide from nicotinate and 5-phospho-D-ribose 1-phosphate at the expense of ATP.</text>
</comment>
<gene>
    <name evidence="7 11" type="primary">pncB</name>
    <name evidence="11" type="ORF">GQ651_01750</name>
</gene>
<dbReference type="SUPFAM" id="SSF54675">
    <property type="entry name" value="Nicotinate/Quinolinate PRTase N-terminal domain-like"/>
    <property type="match status" value="1"/>
</dbReference>
<evidence type="ECO:0000313" key="11">
    <source>
        <dbReference type="EMBL" id="MXQ06561.1"/>
    </source>
</evidence>
<dbReference type="InterPro" id="IPR041525">
    <property type="entry name" value="N/Namide_PRibTrfase"/>
</dbReference>
<accession>A0A7C9J149</accession>
<dbReference type="HAMAP" id="MF_00570">
    <property type="entry name" value="NAPRTase"/>
    <property type="match status" value="1"/>
</dbReference>
<evidence type="ECO:0000256" key="1">
    <source>
        <dbReference type="ARBA" id="ARBA00004952"/>
    </source>
</evidence>
<keyword evidence="6 7" id="KW-0662">Pyridine nucleotide biosynthesis</keyword>
<name>A0A7C9J149_9RHOB</name>
<dbReference type="SUPFAM" id="SSF51690">
    <property type="entry name" value="Nicotinate/Quinolinate PRTase C-terminal domain-like"/>
    <property type="match status" value="1"/>
</dbReference>
<dbReference type="Gene3D" id="3.20.140.10">
    <property type="entry name" value="nicotinate phosphoribosyltransferase"/>
    <property type="match status" value="1"/>
</dbReference>
<keyword evidence="4 7" id="KW-0597">Phosphoprotein</keyword>
<dbReference type="PIRSF" id="PIRSF000484">
    <property type="entry name" value="NAPRT"/>
    <property type="match status" value="1"/>
</dbReference>
<evidence type="ECO:0000259" key="9">
    <source>
        <dbReference type="Pfam" id="PF04095"/>
    </source>
</evidence>
<comment type="caution">
    <text evidence="11">The sequence shown here is derived from an EMBL/GenBank/DDBJ whole genome shotgun (WGS) entry which is preliminary data.</text>
</comment>
<dbReference type="InterPro" id="IPR040727">
    <property type="entry name" value="NAPRTase_N"/>
</dbReference>
<sequence length="430" mass="49611">MVDIATRVWNHKWKIDPIVRSLIDTDFYKLLMCQSIFRNKPDTTVTFSLINRTKSVRLADLVDEGELREQLDHVRSLSLSRGESTWLRGNTFYGKRQMFRSDFMEWFETMSLPDYHLEKRDGQYELTFEGRWHEVMLWEIPALAILMELRGRAVLRDMGRFELQVLYARAMTRVWEKVEALRDLPDLRLADFGTRRRHSFLWQDWCVQALHEGLEDSFTGTSNCLIAKNRDLEAIGTNAHELPMVYSALARDDAELARAPYDVLADWHEEHEGNLRIILPDTYGTDQFLANAPDWLAGWTGIRIDSGDPVQGAETAIRWWQDRGEDPTEKLVIFSDGLDVDKIRELSETFRGRVRVSFGWGTMLTNDFRGLVPGDALAPFSLVCKAVAANGHPTVKLSDNPRKAMGPAEEIERYKRVFGVGRQEELEVVV</sequence>
<dbReference type="PANTHER" id="PTHR11098:SF1">
    <property type="entry name" value="NICOTINATE PHOSPHORIBOSYLTRANSFERASE"/>
    <property type="match status" value="1"/>
</dbReference>
<dbReference type="AlphaFoldDB" id="A0A7C9J149"/>
<dbReference type="GO" id="GO:0034355">
    <property type="term" value="P:NAD+ biosynthetic process via the salvage pathway"/>
    <property type="evidence" value="ECO:0007669"/>
    <property type="project" value="TreeGrafter"/>
</dbReference>